<keyword evidence="6" id="KW-0812">Transmembrane</keyword>
<dbReference type="RefSeq" id="WP_377026290.1">
    <property type="nucleotide sequence ID" value="NZ_JBHLTS010000079.1"/>
</dbReference>
<dbReference type="EMBL" id="JBHLTS010000079">
    <property type="protein sequence ID" value="MFC0518575.1"/>
    <property type="molecule type" value="Genomic_DNA"/>
</dbReference>
<keyword evidence="12" id="KW-1185">Reference proteome</keyword>
<evidence type="ECO:0000259" key="10">
    <source>
        <dbReference type="Pfam" id="PF03544"/>
    </source>
</evidence>
<evidence type="ECO:0000256" key="4">
    <source>
        <dbReference type="ARBA" id="ARBA00022475"/>
    </source>
</evidence>
<comment type="similarity">
    <text evidence="2">Belongs to the TonB family.</text>
</comment>
<protein>
    <submittedName>
        <fullName evidence="11">Energy transducer TonB</fullName>
    </submittedName>
</protein>
<evidence type="ECO:0000256" key="5">
    <source>
        <dbReference type="ARBA" id="ARBA00022519"/>
    </source>
</evidence>
<dbReference type="NCBIfam" id="TIGR01352">
    <property type="entry name" value="tonB_Cterm"/>
    <property type="match status" value="1"/>
</dbReference>
<evidence type="ECO:0000256" key="8">
    <source>
        <dbReference type="ARBA" id="ARBA00022989"/>
    </source>
</evidence>
<keyword evidence="9" id="KW-0472">Membrane</keyword>
<evidence type="ECO:0000313" key="11">
    <source>
        <dbReference type="EMBL" id="MFC0518575.1"/>
    </source>
</evidence>
<gene>
    <name evidence="11" type="ORF">ACFFGT_30455</name>
</gene>
<evidence type="ECO:0000256" key="6">
    <source>
        <dbReference type="ARBA" id="ARBA00022692"/>
    </source>
</evidence>
<keyword evidence="7" id="KW-0653">Protein transport</keyword>
<accession>A0ABV6LGG7</accession>
<keyword evidence="4" id="KW-1003">Cell membrane</keyword>
<comment type="caution">
    <text evidence="11">The sequence shown here is derived from an EMBL/GenBank/DDBJ whole genome shotgun (WGS) entry which is preliminary data.</text>
</comment>
<feature type="domain" description="TonB C-terminal" evidence="10">
    <location>
        <begin position="67"/>
        <end position="132"/>
    </location>
</feature>
<evidence type="ECO:0000256" key="9">
    <source>
        <dbReference type="ARBA" id="ARBA00023136"/>
    </source>
</evidence>
<keyword evidence="8" id="KW-1133">Transmembrane helix</keyword>
<dbReference type="Pfam" id="PF03544">
    <property type="entry name" value="TonB_C"/>
    <property type="match status" value="1"/>
</dbReference>
<dbReference type="PANTHER" id="PTHR33446:SF2">
    <property type="entry name" value="PROTEIN TONB"/>
    <property type="match status" value="1"/>
</dbReference>
<evidence type="ECO:0000256" key="7">
    <source>
        <dbReference type="ARBA" id="ARBA00022927"/>
    </source>
</evidence>
<proteinExistence type="inferred from homology"/>
<dbReference type="InterPro" id="IPR037682">
    <property type="entry name" value="TonB_C"/>
</dbReference>
<keyword evidence="5" id="KW-0997">Cell inner membrane</keyword>
<evidence type="ECO:0000256" key="3">
    <source>
        <dbReference type="ARBA" id="ARBA00022448"/>
    </source>
</evidence>
<evidence type="ECO:0000313" key="12">
    <source>
        <dbReference type="Proteomes" id="UP001589828"/>
    </source>
</evidence>
<sequence length="135" mass="14931">MKPPLLLFIVILINSLSGVWAQSKGKADGKSSITGPIESVPHYPGGQDSLASFLQKNLHWPEPEIDVQGKVIVSFIVTKSGRITNIKVIRPLYKSFDAEAIRVIKLMPAWIPAEVKGKPVNRNYHLPISFTLDSE</sequence>
<dbReference type="InterPro" id="IPR006260">
    <property type="entry name" value="TonB/TolA_C"/>
</dbReference>
<organism evidence="11 12">
    <name type="scientific">Mucilaginibacter angelicae</name>
    <dbReference type="NCBI Taxonomy" id="869718"/>
    <lineage>
        <taxon>Bacteria</taxon>
        <taxon>Pseudomonadati</taxon>
        <taxon>Bacteroidota</taxon>
        <taxon>Sphingobacteriia</taxon>
        <taxon>Sphingobacteriales</taxon>
        <taxon>Sphingobacteriaceae</taxon>
        <taxon>Mucilaginibacter</taxon>
    </lineage>
</organism>
<comment type="subcellular location">
    <subcellularLocation>
        <location evidence="1">Cell inner membrane</location>
        <topology evidence="1">Single-pass membrane protein</topology>
        <orientation evidence="1">Periplasmic side</orientation>
    </subcellularLocation>
</comment>
<dbReference type="Gene3D" id="3.30.1150.10">
    <property type="match status" value="1"/>
</dbReference>
<keyword evidence="3" id="KW-0813">Transport</keyword>
<evidence type="ECO:0000256" key="1">
    <source>
        <dbReference type="ARBA" id="ARBA00004383"/>
    </source>
</evidence>
<dbReference type="SUPFAM" id="SSF74653">
    <property type="entry name" value="TolA/TonB C-terminal domain"/>
    <property type="match status" value="1"/>
</dbReference>
<name>A0ABV6LGG7_9SPHI</name>
<dbReference type="PANTHER" id="PTHR33446">
    <property type="entry name" value="PROTEIN TONB-RELATED"/>
    <property type="match status" value="1"/>
</dbReference>
<reference evidence="11 12" key="1">
    <citation type="submission" date="2024-09" db="EMBL/GenBank/DDBJ databases">
        <authorList>
            <person name="Sun Q."/>
            <person name="Mori K."/>
        </authorList>
    </citation>
    <scope>NUCLEOTIDE SEQUENCE [LARGE SCALE GENOMIC DNA]</scope>
    <source>
        <strain evidence="11 12">NCAIM B.02415</strain>
    </source>
</reference>
<evidence type="ECO:0000256" key="2">
    <source>
        <dbReference type="ARBA" id="ARBA00006555"/>
    </source>
</evidence>
<dbReference type="Proteomes" id="UP001589828">
    <property type="component" value="Unassembled WGS sequence"/>
</dbReference>
<dbReference type="InterPro" id="IPR051045">
    <property type="entry name" value="TonB-dependent_transducer"/>
</dbReference>